<name>C6T5N7_SOYBN</name>
<dbReference type="AlphaFoldDB" id="C6T5N7"/>
<sequence length="130" mass="14647">MIKFPVQIINRLVICLHWRRLTSGVYPDDNFVLKRVRKLVSGKQHIGVSVKLHAEDVADSVLLSLDGEGRGIDDLCVPLIRNLFGAFRDNETLVTIWGIHHFTSPSLCLCLPPSHYSQLSPTEIDMLLCL</sequence>
<proteinExistence type="evidence at transcript level"/>
<organism evidence="1">
    <name type="scientific">Glycine max</name>
    <name type="common">Soybean</name>
    <name type="synonym">Glycine hispida</name>
    <dbReference type="NCBI Taxonomy" id="3847"/>
    <lineage>
        <taxon>Eukaryota</taxon>
        <taxon>Viridiplantae</taxon>
        <taxon>Streptophyta</taxon>
        <taxon>Embryophyta</taxon>
        <taxon>Tracheophyta</taxon>
        <taxon>Spermatophyta</taxon>
        <taxon>Magnoliopsida</taxon>
        <taxon>eudicotyledons</taxon>
        <taxon>Gunneridae</taxon>
        <taxon>Pentapetalae</taxon>
        <taxon>rosids</taxon>
        <taxon>fabids</taxon>
        <taxon>Fabales</taxon>
        <taxon>Fabaceae</taxon>
        <taxon>Papilionoideae</taxon>
        <taxon>50 kb inversion clade</taxon>
        <taxon>NPAAA clade</taxon>
        <taxon>indigoferoid/millettioid clade</taxon>
        <taxon>Phaseoleae</taxon>
        <taxon>Glycine</taxon>
        <taxon>Glycine subgen. Soja</taxon>
    </lineage>
</organism>
<dbReference type="EMBL" id="BT092749">
    <property type="protein sequence ID" value="ACU17064.1"/>
    <property type="molecule type" value="mRNA"/>
</dbReference>
<evidence type="ECO:0000313" key="1">
    <source>
        <dbReference type="EMBL" id="ACU17064.1"/>
    </source>
</evidence>
<accession>C6T5N7</accession>
<reference evidence="1" key="1">
    <citation type="submission" date="2009-08" db="EMBL/GenBank/DDBJ databases">
        <authorList>
            <person name="Cheung F."/>
            <person name="Xiao Y."/>
            <person name="Chan A."/>
            <person name="Moskal W."/>
            <person name="Town C.D."/>
        </authorList>
    </citation>
    <scope>NUCLEOTIDE SEQUENCE</scope>
</reference>
<feature type="non-terminal residue" evidence="1">
    <location>
        <position position="130"/>
    </location>
</feature>
<protein>
    <submittedName>
        <fullName evidence="1">Uncharacterized protein</fullName>
    </submittedName>
</protein>